<evidence type="ECO:0000256" key="2">
    <source>
        <dbReference type="ARBA" id="ARBA00022614"/>
    </source>
</evidence>
<sequence length="793" mass="87491">MASSVHFPCHLLLFSVSFLSLVHHSCQLPSAQSQSILVIQQLLDYPLSLSSINTTADFCNIEPTPSLTLVCYEDNITQLHITGNNGFPPLPQSFSIDSFFTTLAALSNLKVLSLVSLGLWGPLPATIGQLYSLEILNVSSNHLYGTIPEQLSSLRNLQTLVLEHNNFTGHVPSCLSSLPLLAVLSLKNNSFGGSLPKSMTSMENLRVLSVSHNLLSGEVPDIHHLTNLQVVDLQDNYFGPHFPSLHSNLVSLVLRNNSFHFGIPSDLISYYQLQRLDISLNGFVGPFLPSLLSLPSLTYIDISENKFTGMLFENMSCNFNLAHVDLSSNLLSGDLPTCLKSSSKTMVVHFASNCLSNQEQKQHPSNFCQNEALAVKPHDKEMHNKRPHDKAVLASGTIGGIIGAIIIVGLVSLVIGRLYSKFTVEKPQARLIMENVSSVNTVKLLSDARYISQTMKLGANLPPYRTFALEELKEATQNFDNSHLLDHYKIYRGKLRDGTLVAIRSLTVKKKHSQQNITHHIELISKLRHSHLVSALGHCFDCCLDDSSTSRIFLIFEFLPNGTLRDYISGPPGKKLNWKQRIGAGIGVAKGIQFLHTGVVPGVFSNNLKITDVLLDHDLHVKVSSYNLPLLAESRRMVGAPVTSPGPKQCTLTRETDDDKKDVYDLGVIFVEIIVGRPIMFLDEVIVVKDLLQVSITVDDTARRSIIDPAVCKECADDSLKTMMAICIRCLSDKPSDRPSVEDVLWNLQFAAQVQESWEGGSHNNQESYVSCSHVVGLVESSMDVNENIRSLA</sequence>
<keyword evidence="9" id="KW-0325">Glycoprotein</keyword>
<dbReference type="PROSITE" id="PS50011">
    <property type="entry name" value="PROTEIN_KINASE_DOM"/>
    <property type="match status" value="1"/>
</dbReference>
<dbReference type="EMBL" id="EQ973786">
    <property type="protein sequence ID" value="EEF47942.1"/>
    <property type="molecule type" value="Genomic_DNA"/>
</dbReference>
<dbReference type="InterPro" id="IPR001611">
    <property type="entry name" value="Leu-rich_rpt"/>
</dbReference>
<dbReference type="STRING" id="3988.B9RL27"/>
<dbReference type="Pfam" id="PF07714">
    <property type="entry name" value="PK_Tyr_Ser-Thr"/>
    <property type="match status" value="1"/>
</dbReference>
<protein>
    <submittedName>
        <fullName evidence="13">Leucine-rich repeat protein, putative</fullName>
    </submittedName>
</protein>
<organism evidence="13 14">
    <name type="scientific">Ricinus communis</name>
    <name type="common">Castor bean</name>
    <dbReference type="NCBI Taxonomy" id="3988"/>
    <lineage>
        <taxon>Eukaryota</taxon>
        <taxon>Viridiplantae</taxon>
        <taxon>Streptophyta</taxon>
        <taxon>Embryophyta</taxon>
        <taxon>Tracheophyta</taxon>
        <taxon>Spermatophyta</taxon>
        <taxon>Magnoliopsida</taxon>
        <taxon>eudicotyledons</taxon>
        <taxon>Gunneridae</taxon>
        <taxon>Pentapetalae</taxon>
        <taxon>rosids</taxon>
        <taxon>fabids</taxon>
        <taxon>Malpighiales</taxon>
        <taxon>Euphorbiaceae</taxon>
        <taxon>Acalyphoideae</taxon>
        <taxon>Acalypheae</taxon>
        <taxon>Ricinus</taxon>
    </lineage>
</organism>
<dbReference type="Gene3D" id="1.10.510.10">
    <property type="entry name" value="Transferase(Phosphotransferase) domain 1"/>
    <property type="match status" value="1"/>
</dbReference>
<dbReference type="GO" id="GO:0045088">
    <property type="term" value="P:regulation of innate immune response"/>
    <property type="evidence" value="ECO:0000318"/>
    <property type="project" value="GO_Central"/>
</dbReference>
<dbReference type="InterPro" id="IPR055414">
    <property type="entry name" value="LRR_R13L4/SHOC2-like"/>
</dbReference>
<keyword evidence="2" id="KW-0433">Leucine-rich repeat</keyword>
<feature type="transmembrane region" description="Helical" evidence="10">
    <location>
        <begin position="392"/>
        <end position="416"/>
    </location>
</feature>
<keyword evidence="7 10" id="KW-0472">Membrane</keyword>
<dbReference type="InParanoid" id="B9RL27"/>
<dbReference type="Gene3D" id="3.30.200.20">
    <property type="entry name" value="Phosphorylase Kinase, domain 1"/>
    <property type="match status" value="1"/>
</dbReference>
<keyword evidence="3 10" id="KW-0812">Transmembrane</keyword>
<feature type="chain" id="PRO_5002890848" evidence="11">
    <location>
        <begin position="25"/>
        <end position="793"/>
    </location>
</feature>
<dbReference type="PANTHER" id="PTHR48006:SF84">
    <property type="entry name" value="REPEAT TRANSMEMBRANE PROTEIN KINASE, PUTATIVE, EXPRESSED-RELATED"/>
    <property type="match status" value="1"/>
</dbReference>
<evidence type="ECO:0000256" key="9">
    <source>
        <dbReference type="ARBA" id="ARBA00023180"/>
    </source>
</evidence>
<dbReference type="FunFam" id="1.10.510.10:FF:000431">
    <property type="entry name" value="Putative inactive leucine-rich repeat receptor-like protein kinase"/>
    <property type="match status" value="1"/>
</dbReference>
<dbReference type="GO" id="GO:0016020">
    <property type="term" value="C:membrane"/>
    <property type="evidence" value="ECO:0007669"/>
    <property type="project" value="UniProtKB-SubCell"/>
</dbReference>
<dbReference type="InterPro" id="IPR001245">
    <property type="entry name" value="Ser-Thr/Tyr_kinase_cat_dom"/>
</dbReference>
<proteinExistence type="predicted"/>
<accession>B9RL27</accession>
<dbReference type="GO" id="GO:0004672">
    <property type="term" value="F:protein kinase activity"/>
    <property type="evidence" value="ECO:0000318"/>
    <property type="project" value="GO_Central"/>
</dbReference>
<dbReference type="FunFam" id="3.80.10.10:FF:000383">
    <property type="entry name" value="Leucine-rich repeat receptor protein kinase EMS1"/>
    <property type="match status" value="1"/>
</dbReference>
<evidence type="ECO:0000256" key="11">
    <source>
        <dbReference type="SAM" id="SignalP"/>
    </source>
</evidence>
<evidence type="ECO:0000256" key="7">
    <source>
        <dbReference type="ARBA" id="ARBA00023136"/>
    </source>
</evidence>
<dbReference type="Gene3D" id="3.80.10.10">
    <property type="entry name" value="Ribonuclease Inhibitor"/>
    <property type="match status" value="3"/>
</dbReference>
<evidence type="ECO:0000313" key="14">
    <source>
        <dbReference type="Proteomes" id="UP000008311"/>
    </source>
</evidence>
<dbReference type="Proteomes" id="UP000008311">
    <property type="component" value="Unassembled WGS sequence"/>
</dbReference>
<keyword evidence="6 10" id="KW-1133">Transmembrane helix</keyword>
<dbReference type="InterPro" id="IPR032675">
    <property type="entry name" value="LRR_dom_sf"/>
</dbReference>
<keyword evidence="14" id="KW-1185">Reference proteome</keyword>
<comment type="subcellular location">
    <subcellularLocation>
        <location evidence="1">Membrane</location>
        <topology evidence="1">Single-pass type I membrane protein</topology>
    </subcellularLocation>
</comment>
<dbReference type="InterPro" id="IPR051824">
    <property type="entry name" value="LRR_Rcpt-Like_S/T_Kinase"/>
</dbReference>
<dbReference type="eggNOG" id="ENOG502QUUC">
    <property type="taxonomic scope" value="Eukaryota"/>
</dbReference>
<evidence type="ECO:0000256" key="3">
    <source>
        <dbReference type="ARBA" id="ARBA00022692"/>
    </source>
</evidence>
<keyword evidence="5" id="KW-0677">Repeat</keyword>
<keyword evidence="8" id="KW-0675">Receptor</keyword>
<evidence type="ECO:0000256" key="6">
    <source>
        <dbReference type="ARBA" id="ARBA00022989"/>
    </source>
</evidence>
<dbReference type="PROSITE" id="PS51450">
    <property type="entry name" value="LRR"/>
    <property type="match status" value="1"/>
</dbReference>
<evidence type="ECO:0000256" key="8">
    <source>
        <dbReference type="ARBA" id="ARBA00023170"/>
    </source>
</evidence>
<dbReference type="SUPFAM" id="SSF56112">
    <property type="entry name" value="Protein kinase-like (PK-like)"/>
    <property type="match status" value="1"/>
</dbReference>
<evidence type="ECO:0000256" key="1">
    <source>
        <dbReference type="ARBA" id="ARBA00004479"/>
    </source>
</evidence>
<gene>
    <name evidence="13" type="ORF">RCOM_0943260</name>
</gene>
<evidence type="ECO:0000313" key="13">
    <source>
        <dbReference type="EMBL" id="EEF47942.1"/>
    </source>
</evidence>
<evidence type="ECO:0000256" key="5">
    <source>
        <dbReference type="ARBA" id="ARBA00022737"/>
    </source>
</evidence>
<reference evidence="14" key="1">
    <citation type="journal article" date="2010" name="Nat. Biotechnol.">
        <title>Draft genome sequence of the oilseed species Ricinus communis.</title>
        <authorList>
            <person name="Chan A.P."/>
            <person name="Crabtree J."/>
            <person name="Zhao Q."/>
            <person name="Lorenzi H."/>
            <person name="Orvis J."/>
            <person name="Puiu D."/>
            <person name="Melake-Berhan A."/>
            <person name="Jones K.M."/>
            <person name="Redman J."/>
            <person name="Chen G."/>
            <person name="Cahoon E.B."/>
            <person name="Gedil M."/>
            <person name="Stanke M."/>
            <person name="Haas B.J."/>
            <person name="Wortman J.R."/>
            <person name="Fraser-Liggett C.M."/>
            <person name="Ravel J."/>
            <person name="Rabinowicz P.D."/>
        </authorList>
    </citation>
    <scope>NUCLEOTIDE SEQUENCE [LARGE SCALE GENOMIC DNA]</scope>
    <source>
        <strain evidence="14">cv. Hale</strain>
    </source>
</reference>
<dbReference type="PANTHER" id="PTHR48006">
    <property type="entry name" value="LEUCINE-RICH REPEAT-CONTAINING PROTEIN DDB_G0281931-RELATED"/>
    <property type="match status" value="1"/>
</dbReference>
<evidence type="ECO:0000259" key="12">
    <source>
        <dbReference type="PROSITE" id="PS50011"/>
    </source>
</evidence>
<dbReference type="GO" id="GO:0005524">
    <property type="term" value="F:ATP binding"/>
    <property type="evidence" value="ECO:0007669"/>
    <property type="project" value="InterPro"/>
</dbReference>
<keyword evidence="4 11" id="KW-0732">Signal</keyword>
<dbReference type="GO" id="GO:0004674">
    <property type="term" value="F:protein serine/threonine kinase activity"/>
    <property type="evidence" value="ECO:0007669"/>
    <property type="project" value="UniProtKB-EC"/>
</dbReference>
<feature type="domain" description="Protein kinase" evidence="12">
    <location>
        <begin position="473"/>
        <end position="750"/>
    </location>
</feature>
<evidence type="ECO:0000256" key="4">
    <source>
        <dbReference type="ARBA" id="ARBA00022729"/>
    </source>
</evidence>
<dbReference type="InterPro" id="IPR011009">
    <property type="entry name" value="Kinase-like_dom_sf"/>
</dbReference>
<evidence type="ECO:0000256" key="10">
    <source>
        <dbReference type="SAM" id="Phobius"/>
    </source>
</evidence>
<dbReference type="InterPro" id="IPR000719">
    <property type="entry name" value="Prot_kinase_dom"/>
</dbReference>
<name>B9RL27_RICCO</name>
<feature type="signal peptide" evidence="11">
    <location>
        <begin position="1"/>
        <end position="24"/>
    </location>
</feature>
<dbReference type="Pfam" id="PF23598">
    <property type="entry name" value="LRR_14"/>
    <property type="match status" value="1"/>
</dbReference>
<dbReference type="SUPFAM" id="SSF52058">
    <property type="entry name" value="L domain-like"/>
    <property type="match status" value="1"/>
</dbReference>
<dbReference type="AlphaFoldDB" id="B9RL27"/>